<evidence type="ECO:0000313" key="4">
    <source>
        <dbReference type="EMBL" id="DAZ98138.1"/>
    </source>
</evidence>
<reference evidence="4" key="2">
    <citation type="journal article" date="2023" name="Microbiol Resour">
        <title>Decontamination and Annotation of the Draft Genome Sequence of the Oomycete Lagenidium giganteum ARSEF 373.</title>
        <authorList>
            <person name="Morgan W.R."/>
            <person name="Tartar A."/>
        </authorList>
    </citation>
    <scope>NUCLEOTIDE SEQUENCE</scope>
    <source>
        <strain evidence="4">ARSEF 373</strain>
    </source>
</reference>
<feature type="region of interest" description="Disordered" evidence="1">
    <location>
        <begin position="258"/>
        <end position="286"/>
    </location>
</feature>
<protein>
    <submittedName>
        <fullName evidence="4">Uncharacterized protein</fullName>
    </submittedName>
</protein>
<keyword evidence="2" id="KW-0812">Transmembrane</keyword>
<organism evidence="4 5">
    <name type="scientific">Lagenidium giganteum</name>
    <dbReference type="NCBI Taxonomy" id="4803"/>
    <lineage>
        <taxon>Eukaryota</taxon>
        <taxon>Sar</taxon>
        <taxon>Stramenopiles</taxon>
        <taxon>Oomycota</taxon>
        <taxon>Peronosporomycetes</taxon>
        <taxon>Pythiales</taxon>
        <taxon>Pythiaceae</taxon>
    </lineage>
</organism>
<feature type="region of interest" description="Disordered" evidence="1">
    <location>
        <begin position="191"/>
        <end position="216"/>
    </location>
</feature>
<comment type="caution">
    <text evidence="4">The sequence shown here is derived from an EMBL/GenBank/DDBJ whole genome shotgun (WGS) entry which is preliminary data.</text>
</comment>
<evidence type="ECO:0000256" key="3">
    <source>
        <dbReference type="SAM" id="SignalP"/>
    </source>
</evidence>
<dbReference type="Proteomes" id="UP001146120">
    <property type="component" value="Unassembled WGS sequence"/>
</dbReference>
<feature type="compositionally biased region" description="Low complexity" evidence="1">
    <location>
        <begin position="129"/>
        <end position="140"/>
    </location>
</feature>
<dbReference type="EMBL" id="DAKRPA010000115">
    <property type="protein sequence ID" value="DAZ98138.1"/>
    <property type="molecule type" value="Genomic_DNA"/>
</dbReference>
<feature type="compositionally biased region" description="Pro residues" evidence="1">
    <location>
        <begin position="99"/>
        <end position="108"/>
    </location>
</feature>
<feature type="signal peptide" evidence="3">
    <location>
        <begin position="1"/>
        <end position="21"/>
    </location>
</feature>
<feature type="region of interest" description="Disordered" evidence="1">
    <location>
        <begin position="307"/>
        <end position="334"/>
    </location>
</feature>
<feature type="compositionally biased region" description="Polar residues" evidence="1">
    <location>
        <begin position="325"/>
        <end position="334"/>
    </location>
</feature>
<feature type="chain" id="PRO_5043629358" evidence="3">
    <location>
        <begin position="22"/>
        <end position="334"/>
    </location>
</feature>
<evidence type="ECO:0000256" key="2">
    <source>
        <dbReference type="SAM" id="Phobius"/>
    </source>
</evidence>
<keyword evidence="2" id="KW-1133">Transmembrane helix</keyword>
<feature type="compositionally biased region" description="Polar residues" evidence="1">
    <location>
        <begin position="141"/>
        <end position="160"/>
    </location>
</feature>
<feature type="region of interest" description="Disordered" evidence="1">
    <location>
        <begin position="90"/>
        <end position="160"/>
    </location>
</feature>
<accession>A0AAV2YY71</accession>
<dbReference type="AlphaFoldDB" id="A0AAV2YY71"/>
<name>A0AAV2YY71_9STRA</name>
<keyword evidence="3" id="KW-0732">Signal</keyword>
<keyword evidence="5" id="KW-1185">Reference proteome</keyword>
<gene>
    <name evidence="4" type="ORF">N0F65_003124</name>
</gene>
<sequence>MRITVLFSCVLLGLIVDGTSALVGKNAERACAAVTTCYKGGNMGQPCAIGREDCPPCTTFDNNGCFEIVNGKCPFGTDCTNVFSGGKPTEGSSSAAFPSPTPSSPSPSPSSRDQTGPGEEDNGKRISKAPTASATPTTSAQSLNDSNNADSTTGNATKSGNGMTLVFGIIGAAIGVIAVAVIFLALVRRSRTSEDDEEIEVSNTPHTFNKAPNRGDVGGGATYAQYATDSSQVSTSGVINYYNQAPAAQPVMARPALTAHRAGRPGSRNNSVESMHGSQLRNDPTYHHTVAMGEPAASDVTNTHVAVSVHPPEHPSGVIRRASSPRGTRNSFEF</sequence>
<feature type="compositionally biased region" description="Polar residues" evidence="1">
    <location>
        <begin position="267"/>
        <end position="282"/>
    </location>
</feature>
<feature type="transmembrane region" description="Helical" evidence="2">
    <location>
        <begin position="165"/>
        <end position="187"/>
    </location>
</feature>
<keyword evidence="2" id="KW-0472">Membrane</keyword>
<reference evidence="4" key="1">
    <citation type="submission" date="2022-11" db="EMBL/GenBank/DDBJ databases">
        <authorList>
            <person name="Morgan W.R."/>
            <person name="Tartar A."/>
        </authorList>
    </citation>
    <scope>NUCLEOTIDE SEQUENCE</scope>
    <source>
        <strain evidence="4">ARSEF 373</strain>
    </source>
</reference>
<evidence type="ECO:0000256" key="1">
    <source>
        <dbReference type="SAM" id="MobiDB-lite"/>
    </source>
</evidence>
<evidence type="ECO:0000313" key="5">
    <source>
        <dbReference type="Proteomes" id="UP001146120"/>
    </source>
</evidence>
<proteinExistence type="predicted"/>